<evidence type="ECO:0000313" key="1">
    <source>
        <dbReference type="EMBL" id="GAS95683.1"/>
    </source>
</evidence>
<dbReference type="EMBL" id="BCSY01000042">
    <property type="protein sequence ID" value="GAS95683.1"/>
    <property type="molecule type" value="Genomic_DNA"/>
</dbReference>
<evidence type="ECO:0000313" key="2">
    <source>
        <dbReference type="Proteomes" id="UP000069443"/>
    </source>
</evidence>
<comment type="caution">
    <text evidence="1">The sequence shown here is derived from an EMBL/GenBank/DDBJ whole genome shotgun (WGS) entry which is preliminary data.</text>
</comment>
<protein>
    <submittedName>
        <fullName evidence="1">Gp55</fullName>
    </submittedName>
</protein>
<name>A0A100WCV7_MYCCR</name>
<reference evidence="2" key="1">
    <citation type="journal article" date="2016" name="Genome Announc.">
        <title>Draft Genome Sequences of Five Rapidly Growing Mycobacterium Species, M. thermoresistibile, M. fortuitum subsp. acetamidolyticum, M. canariasense, M. brisbanense, and M. novocastrense.</title>
        <authorList>
            <person name="Katahira K."/>
            <person name="Ogura Y."/>
            <person name="Gotoh Y."/>
            <person name="Hayashi T."/>
        </authorList>
    </citation>
    <scope>NUCLEOTIDE SEQUENCE [LARGE SCALE GENOMIC DNA]</scope>
    <source>
        <strain evidence="2">JCM15298</strain>
    </source>
</reference>
<keyword evidence="2" id="KW-1185">Reference proteome</keyword>
<dbReference type="STRING" id="228230.RMCC_2649"/>
<organism evidence="1 2">
    <name type="scientific">Mycolicibacterium canariasense</name>
    <name type="common">Mycobacterium canariasense</name>
    <dbReference type="NCBI Taxonomy" id="228230"/>
    <lineage>
        <taxon>Bacteria</taxon>
        <taxon>Bacillati</taxon>
        <taxon>Actinomycetota</taxon>
        <taxon>Actinomycetes</taxon>
        <taxon>Mycobacteriales</taxon>
        <taxon>Mycobacteriaceae</taxon>
        <taxon>Mycolicibacterium</taxon>
    </lineage>
</organism>
<reference evidence="2" key="2">
    <citation type="submission" date="2016-02" db="EMBL/GenBank/DDBJ databases">
        <title>Draft genome sequence of five rapidly growing Mycobacterium species.</title>
        <authorList>
            <person name="Katahira K."/>
            <person name="Gotou Y."/>
            <person name="Iida K."/>
            <person name="Ogura Y."/>
            <person name="Hayashi T."/>
        </authorList>
    </citation>
    <scope>NUCLEOTIDE SEQUENCE [LARGE SCALE GENOMIC DNA]</scope>
    <source>
        <strain evidence="2">JCM15298</strain>
    </source>
</reference>
<dbReference type="RefSeq" id="WP_062656833.1">
    <property type="nucleotide sequence ID" value="NZ_BCSY01000042.1"/>
</dbReference>
<dbReference type="AlphaFoldDB" id="A0A100WCV7"/>
<accession>A0A100WCV7</accession>
<gene>
    <name evidence="1" type="ORF">RMCC_2649</name>
</gene>
<dbReference type="Proteomes" id="UP000069443">
    <property type="component" value="Unassembled WGS sequence"/>
</dbReference>
<sequence length="70" mass="7766">MAACEACWTAAYPIARRTGRSQVEVYHELVAQNPVHDGDECPRCGGTDTWVARGEDEEPDLVCRSCRLGR</sequence>
<proteinExistence type="predicted"/>